<dbReference type="Proteomes" id="UP001060085">
    <property type="component" value="Linkage Group LG05"/>
</dbReference>
<evidence type="ECO:0000313" key="1">
    <source>
        <dbReference type="EMBL" id="KAI5664806.1"/>
    </source>
</evidence>
<protein>
    <submittedName>
        <fullName evidence="1">Uncharacterized protein</fullName>
    </submittedName>
</protein>
<organism evidence="1 2">
    <name type="scientific">Catharanthus roseus</name>
    <name type="common">Madagascar periwinkle</name>
    <name type="synonym">Vinca rosea</name>
    <dbReference type="NCBI Taxonomy" id="4058"/>
    <lineage>
        <taxon>Eukaryota</taxon>
        <taxon>Viridiplantae</taxon>
        <taxon>Streptophyta</taxon>
        <taxon>Embryophyta</taxon>
        <taxon>Tracheophyta</taxon>
        <taxon>Spermatophyta</taxon>
        <taxon>Magnoliopsida</taxon>
        <taxon>eudicotyledons</taxon>
        <taxon>Gunneridae</taxon>
        <taxon>Pentapetalae</taxon>
        <taxon>asterids</taxon>
        <taxon>lamiids</taxon>
        <taxon>Gentianales</taxon>
        <taxon>Apocynaceae</taxon>
        <taxon>Rauvolfioideae</taxon>
        <taxon>Vinceae</taxon>
        <taxon>Catharanthinae</taxon>
        <taxon>Catharanthus</taxon>
    </lineage>
</organism>
<comment type="caution">
    <text evidence="1">The sequence shown here is derived from an EMBL/GenBank/DDBJ whole genome shotgun (WGS) entry which is preliminary data.</text>
</comment>
<keyword evidence="2" id="KW-1185">Reference proteome</keyword>
<proteinExistence type="predicted"/>
<evidence type="ECO:0000313" key="2">
    <source>
        <dbReference type="Proteomes" id="UP001060085"/>
    </source>
</evidence>
<name>A0ACC0AW74_CATRO</name>
<reference evidence="2" key="1">
    <citation type="journal article" date="2023" name="Nat. Plants">
        <title>Single-cell RNA sequencing provides a high-resolution roadmap for understanding the multicellular compartmentation of specialized metabolism.</title>
        <authorList>
            <person name="Sun S."/>
            <person name="Shen X."/>
            <person name="Li Y."/>
            <person name="Li Y."/>
            <person name="Wang S."/>
            <person name="Li R."/>
            <person name="Zhang H."/>
            <person name="Shen G."/>
            <person name="Guo B."/>
            <person name="Wei J."/>
            <person name="Xu J."/>
            <person name="St-Pierre B."/>
            <person name="Chen S."/>
            <person name="Sun C."/>
        </authorList>
    </citation>
    <scope>NUCLEOTIDE SEQUENCE [LARGE SCALE GENOMIC DNA]</scope>
</reference>
<gene>
    <name evidence="1" type="ORF">M9H77_24129</name>
</gene>
<accession>A0ACC0AW74</accession>
<sequence>MELLASRSKAHCNTGPAFVILRCIDADVTESEDVHQFDCAEDEIFVSTDEIQSWDLSSILNHSTVKIKADLNRLVQYSSYFRGLFSGSFSESCLGSSSIHWNMESFVSVLRCIFGCLVDVTPDNFVLLYEAALFFGVEMLRLKCHIWLRDVTSCKPVSHSQLQLDSLVAIWKFGQEHANDSITQPCTCYLARNFMWAMSFNSFGDVPYELLYSCIQNPQLTVDSEKYLCDAILICRAVNLQHSGCFSITEDGWNGMLKQIRANLLPLSYVAGKRRCCFLSKFADESIDTILGLSGKPATSLIDVHGDEDLIPLRIRLTEYTKKLDLSGCPQLMPILLASLLPSSYIEHMVLRKDVVQFSLNLQHLNGDKSLISRVPLPTLIFEAMQEVDISNCPMLDLEDAIGYFSKSFPALRKLRAVQFISFDTKRLHHLIKRCPLLCEIDMTVDISPVLPSKVSILSSFLVQAPQRSSRLNNIDHCPPAELLSSIAGRLFSNITSLTLEGRADFSDSDLKNIAEFCPSLCYLNLKGCTTVTDDGISVVMLKCVMLHSILACDTSLGKKSVRALCSGVPDLNDPATLQVKSPSHTLAPKLQTLDIGGCMGVSETSLLELICQTSALKHLCLRETQLGSDTLHHFQGSSLERLDISGTKVSVPSLVHVACQNPGLKYLIARDCKYLSQVEGTSEGRMFSSLNTSEQFYSELGRYCKLEEIVVGWGFSFLSLESLKPAISLLKTLVVGLGGSLGEKGLQLLPAFCPFLEKLVIYFQVISDSLITNLVQSLKNIQVLAICYCFGEISSLGFNSSMPNLRKLKLERVTPWMTNDDLVKLTQNCMNLAELSLLGCRLLNSESQDIISYGWPGLTCLHLEDCGEVTSNGVSSLMNCRALEDLLLRHTGRGIPNDFIAVAASNMPMLRRISLDICDASNGDFDIPSVSDRGFFSIVKIARCKVKRWSFDKLNGQSTPMHRETLLLVWDSTKLKRTVIKERL</sequence>
<dbReference type="EMBL" id="CM044705">
    <property type="protein sequence ID" value="KAI5664806.1"/>
    <property type="molecule type" value="Genomic_DNA"/>
</dbReference>